<evidence type="ECO:0000313" key="2">
    <source>
        <dbReference type="EMBL" id="CAH2088665.1"/>
    </source>
</evidence>
<organism evidence="2 3">
    <name type="scientific">Euphydryas editha</name>
    <name type="common">Edith's checkerspot</name>
    <dbReference type="NCBI Taxonomy" id="104508"/>
    <lineage>
        <taxon>Eukaryota</taxon>
        <taxon>Metazoa</taxon>
        <taxon>Ecdysozoa</taxon>
        <taxon>Arthropoda</taxon>
        <taxon>Hexapoda</taxon>
        <taxon>Insecta</taxon>
        <taxon>Pterygota</taxon>
        <taxon>Neoptera</taxon>
        <taxon>Endopterygota</taxon>
        <taxon>Lepidoptera</taxon>
        <taxon>Glossata</taxon>
        <taxon>Ditrysia</taxon>
        <taxon>Papilionoidea</taxon>
        <taxon>Nymphalidae</taxon>
        <taxon>Nymphalinae</taxon>
        <taxon>Euphydryas</taxon>
    </lineage>
</organism>
<gene>
    <name evidence="2" type="ORF">EEDITHA_LOCUS4804</name>
</gene>
<dbReference type="Pfam" id="PF07727">
    <property type="entry name" value="RVT_2"/>
    <property type="match status" value="1"/>
</dbReference>
<dbReference type="SUPFAM" id="SSF56672">
    <property type="entry name" value="DNA/RNA polymerases"/>
    <property type="match status" value="1"/>
</dbReference>
<accession>A0AAU9TSV6</accession>
<name>A0AAU9TSV6_EUPED</name>
<proteinExistence type="predicted"/>
<dbReference type="InterPro" id="IPR043502">
    <property type="entry name" value="DNA/RNA_pol_sf"/>
</dbReference>
<sequence length="314" mass="36410">MGSLESSKWKEAIKTELQALEDNHTWDLITTEPQQNIIDTKWVFKRKKNSEGKVQVYKARLVARGFQQTGISYDEVYSPVTSLTTVRILISIAAYYGWNIYQFDICSAFLHSSINEDIYIYLPEGHIQSGKVGKLRKAIYGLKKAPRYWYETFCNFMISQDFKRSKTDMCLYIKTFKNTKTFVIQYVDDILMISSDESTVESLKEQMAKTFKIKDLGLASYYVGIRILQNKDFISLDQCEYLKSILQLFNMSDCKGVTIPLEPNFNSSYLSRESSESQEIENRCRKLIGCIMYAMLDTRPDLSISISILSRFQN</sequence>
<reference evidence="2" key="1">
    <citation type="submission" date="2022-03" db="EMBL/GenBank/DDBJ databases">
        <authorList>
            <person name="Tunstrom K."/>
        </authorList>
    </citation>
    <scope>NUCLEOTIDE SEQUENCE</scope>
</reference>
<dbReference type="GO" id="GO:0071897">
    <property type="term" value="P:DNA biosynthetic process"/>
    <property type="evidence" value="ECO:0007669"/>
    <property type="project" value="UniProtKB-ARBA"/>
</dbReference>
<protein>
    <recommendedName>
        <fullName evidence="1">Reverse transcriptase Ty1/copia-type domain-containing protein</fullName>
    </recommendedName>
</protein>
<evidence type="ECO:0000259" key="1">
    <source>
        <dbReference type="Pfam" id="PF07727"/>
    </source>
</evidence>
<dbReference type="InterPro" id="IPR013103">
    <property type="entry name" value="RVT_2"/>
</dbReference>
<keyword evidence="3" id="KW-1185">Reference proteome</keyword>
<feature type="domain" description="Reverse transcriptase Ty1/copia-type" evidence="1">
    <location>
        <begin position="23"/>
        <end position="262"/>
    </location>
</feature>
<dbReference type="EMBL" id="CAKOGL010000007">
    <property type="protein sequence ID" value="CAH2088665.1"/>
    <property type="molecule type" value="Genomic_DNA"/>
</dbReference>
<evidence type="ECO:0000313" key="3">
    <source>
        <dbReference type="Proteomes" id="UP001153954"/>
    </source>
</evidence>
<dbReference type="Proteomes" id="UP001153954">
    <property type="component" value="Unassembled WGS sequence"/>
</dbReference>
<comment type="caution">
    <text evidence="2">The sequence shown here is derived from an EMBL/GenBank/DDBJ whole genome shotgun (WGS) entry which is preliminary data.</text>
</comment>
<dbReference type="AlphaFoldDB" id="A0AAU9TSV6"/>